<comment type="caution">
    <text evidence="1">The sequence shown here is derived from an EMBL/GenBank/DDBJ whole genome shotgun (WGS) entry which is preliminary data.</text>
</comment>
<dbReference type="GeneID" id="28851912"/>
<dbReference type="PANTHER" id="PTHR47381:SF3">
    <property type="entry name" value="ALPHA_BETA-HYDROLASES SUPERFAMILY PROTEIN"/>
    <property type="match status" value="1"/>
</dbReference>
<dbReference type="Gene3D" id="3.40.50.1820">
    <property type="entry name" value="alpha/beta hydrolase"/>
    <property type="match status" value="1"/>
</dbReference>
<organism evidence="1 2">
    <name type="scientific">Pochonia chlamydosporia 170</name>
    <dbReference type="NCBI Taxonomy" id="1380566"/>
    <lineage>
        <taxon>Eukaryota</taxon>
        <taxon>Fungi</taxon>
        <taxon>Dikarya</taxon>
        <taxon>Ascomycota</taxon>
        <taxon>Pezizomycotina</taxon>
        <taxon>Sordariomycetes</taxon>
        <taxon>Hypocreomycetidae</taxon>
        <taxon>Hypocreales</taxon>
        <taxon>Clavicipitaceae</taxon>
        <taxon>Pochonia</taxon>
    </lineage>
</organism>
<evidence type="ECO:0000313" key="2">
    <source>
        <dbReference type="Proteomes" id="UP000078397"/>
    </source>
</evidence>
<reference evidence="1 2" key="1">
    <citation type="journal article" date="2016" name="PLoS Pathog.">
        <title>Biosynthesis of antibiotic leucinostatins in bio-control fungus Purpureocillium lilacinum and their inhibition on phytophthora revealed by genome mining.</title>
        <authorList>
            <person name="Wang G."/>
            <person name="Liu Z."/>
            <person name="Lin R."/>
            <person name="Li E."/>
            <person name="Mao Z."/>
            <person name="Ling J."/>
            <person name="Yang Y."/>
            <person name="Yin W.B."/>
            <person name="Xie B."/>
        </authorList>
    </citation>
    <scope>NUCLEOTIDE SEQUENCE [LARGE SCALE GENOMIC DNA]</scope>
    <source>
        <strain evidence="1">170</strain>
    </source>
</reference>
<keyword evidence="2" id="KW-1185">Reference proteome</keyword>
<dbReference type="GO" id="GO:0016787">
    <property type="term" value="F:hydrolase activity"/>
    <property type="evidence" value="ECO:0007669"/>
    <property type="project" value="UniProtKB-KW"/>
</dbReference>
<gene>
    <name evidence="1" type="ORF">VFPPC_09372</name>
</gene>
<dbReference type="PANTHER" id="PTHR47381">
    <property type="entry name" value="ALPHA/BETA-HYDROLASES SUPERFAMILY PROTEIN"/>
    <property type="match status" value="1"/>
</dbReference>
<dbReference type="STRING" id="1380566.A0A179F8W9"/>
<proteinExistence type="predicted"/>
<sequence>MDEYSTKGLDPAPPISMSTIPMAGLLVDVYGLNELASPDIPLTCLWLLHPRTRTRARMQDIARRTLDAWHHSSSPQSRGLVALSFDMPNHGSRLVSELANHAWDKGNEKHAIDMAGIVKGGVSDMSGLMDLVGGYLGRDVDAHVCLGWSLGGHSAWWSWFGEERIDAAVVIVGCPDYLNLMCNRARRSNLDTKNEDLLGSKYFPRDLLSTCQSHDPKSILFGANGSAVPCLPLSSSERARLRGIFDARIRGKKVLACSGGDDKLVPYARGEPFLAVVKDAVGGWYKDGEVVVDDRVYEGVGHRFSADMVRDAVEFLVRVVGEGPRRRRRAKI</sequence>
<accession>A0A179F8W9</accession>
<dbReference type="EMBL" id="LSBJ02000007">
    <property type="protein sequence ID" value="OAQ61549.1"/>
    <property type="molecule type" value="Genomic_DNA"/>
</dbReference>
<dbReference type="InterPro" id="IPR029058">
    <property type="entry name" value="AB_hydrolase_fold"/>
</dbReference>
<dbReference type="AlphaFoldDB" id="A0A179F8W9"/>
<dbReference type="Proteomes" id="UP000078397">
    <property type="component" value="Unassembled WGS sequence"/>
</dbReference>
<protein>
    <submittedName>
        <fullName evidence="1">Alpha/beta-Hydrolase</fullName>
    </submittedName>
</protein>
<evidence type="ECO:0000313" key="1">
    <source>
        <dbReference type="EMBL" id="OAQ61549.1"/>
    </source>
</evidence>
<dbReference type="RefSeq" id="XP_018139253.1">
    <property type="nucleotide sequence ID" value="XM_018287918.1"/>
</dbReference>
<dbReference type="KEGG" id="pchm:VFPPC_09372"/>
<dbReference type="OrthoDB" id="2152248at2759"/>
<dbReference type="SUPFAM" id="SSF53474">
    <property type="entry name" value="alpha/beta-Hydrolases"/>
    <property type="match status" value="1"/>
</dbReference>
<name>A0A179F8W9_METCM</name>